<name>A0A381WAB7_9ZZZZ</name>
<evidence type="ECO:0000313" key="1">
    <source>
        <dbReference type="EMBL" id="SVA49480.1"/>
    </source>
</evidence>
<reference evidence="1" key="1">
    <citation type="submission" date="2018-05" db="EMBL/GenBank/DDBJ databases">
        <authorList>
            <person name="Lanie J.A."/>
            <person name="Ng W.-L."/>
            <person name="Kazmierczak K.M."/>
            <person name="Andrzejewski T.M."/>
            <person name="Davidsen T.M."/>
            <person name="Wayne K.J."/>
            <person name="Tettelin H."/>
            <person name="Glass J.I."/>
            <person name="Rusch D."/>
            <person name="Podicherti R."/>
            <person name="Tsui H.-C.T."/>
            <person name="Winkler M.E."/>
        </authorList>
    </citation>
    <scope>NUCLEOTIDE SEQUENCE</scope>
</reference>
<dbReference type="EMBL" id="UINC01011184">
    <property type="protein sequence ID" value="SVA49480.1"/>
    <property type="molecule type" value="Genomic_DNA"/>
</dbReference>
<proteinExistence type="predicted"/>
<organism evidence="1">
    <name type="scientific">marine metagenome</name>
    <dbReference type="NCBI Taxonomy" id="408172"/>
    <lineage>
        <taxon>unclassified sequences</taxon>
        <taxon>metagenomes</taxon>
        <taxon>ecological metagenomes</taxon>
    </lineage>
</organism>
<protein>
    <submittedName>
        <fullName evidence="1">Uncharacterized protein</fullName>
    </submittedName>
</protein>
<dbReference type="AlphaFoldDB" id="A0A381WAB7"/>
<gene>
    <name evidence="1" type="ORF">METZ01_LOCUS102334</name>
</gene>
<accession>A0A381WAB7</accession>
<sequence>MMSEEKEKKPYRYLVTLRWYVETDDELVAGADETDNKILNLVRHRTNGTASCSTCPTRNQHGYAILPHHDFMGKKPVYMTTKQVKE</sequence>